<dbReference type="Proteomes" id="UP001172055">
    <property type="component" value="Unassembled WGS sequence"/>
</dbReference>
<dbReference type="EMBL" id="JAUJWV010000001">
    <property type="protein sequence ID" value="MDN7240789.1"/>
    <property type="molecule type" value="Genomic_DNA"/>
</dbReference>
<gene>
    <name evidence="2" type="ORF">QWY14_03260</name>
</gene>
<evidence type="ECO:0000313" key="2">
    <source>
        <dbReference type="EMBL" id="MDN7240789.1"/>
    </source>
</evidence>
<evidence type="ECO:0000259" key="1">
    <source>
        <dbReference type="SMART" id="SM00849"/>
    </source>
</evidence>
<organism evidence="2 3">
    <name type="scientific">Planococcus shixiaomingii</name>
    <dbReference type="NCBI Taxonomy" id="3058393"/>
    <lineage>
        <taxon>Bacteria</taxon>
        <taxon>Bacillati</taxon>
        <taxon>Bacillota</taxon>
        <taxon>Bacilli</taxon>
        <taxon>Bacillales</taxon>
        <taxon>Caryophanaceae</taxon>
        <taxon>Planococcus</taxon>
    </lineage>
</organism>
<dbReference type="InterPro" id="IPR050662">
    <property type="entry name" value="Sec-metab_biosynth-thioest"/>
</dbReference>
<proteinExistence type="predicted"/>
<dbReference type="PANTHER" id="PTHR23131">
    <property type="entry name" value="ENDORIBONUCLEASE LACTB2"/>
    <property type="match status" value="1"/>
</dbReference>
<dbReference type="InterPro" id="IPR001279">
    <property type="entry name" value="Metallo-B-lactamas"/>
</dbReference>
<dbReference type="SUPFAM" id="SSF56281">
    <property type="entry name" value="Metallo-hydrolase/oxidoreductase"/>
    <property type="match status" value="1"/>
</dbReference>
<keyword evidence="3" id="KW-1185">Reference proteome</keyword>
<evidence type="ECO:0000313" key="3">
    <source>
        <dbReference type="Proteomes" id="UP001172055"/>
    </source>
</evidence>
<sequence>MINVYEREGVICMEGVLTDSGRTVFSFLVDGMLIDTGAEKLQKDMSAFCDSHSFDFVALTHSHEDHTGNAAWIEEHVSVPLFVHPSSIGFCAKPGIYPAYRQQTWGQRCAFTTQPLGESIRSRTLEWQVIHTPGHAEDHMAFYHAETGRLFSGDLFVSAKTKVSMDTESIPLIMKSLRTLLALDITALFCSHAGYFKNGREQLERKLAYLEELSDKVTALSKQGYSAVEIKHQLFPAAYPIIAFSNGEWDSLHVVNSILADLPINHL</sequence>
<dbReference type="RefSeq" id="WP_301722692.1">
    <property type="nucleotide sequence ID" value="NZ_JAUJWV010000001.1"/>
</dbReference>
<dbReference type="InterPro" id="IPR036866">
    <property type="entry name" value="RibonucZ/Hydroxyglut_hydro"/>
</dbReference>
<dbReference type="Gene3D" id="3.60.15.10">
    <property type="entry name" value="Ribonuclease Z/Hydroxyacylglutathione hydrolase-like"/>
    <property type="match status" value="1"/>
</dbReference>
<dbReference type="SMART" id="SM00849">
    <property type="entry name" value="Lactamase_B"/>
    <property type="match status" value="1"/>
</dbReference>
<protein>
    <submittedName>
        <fullName evidence="2">MBL fold metallo-hydrolase</fullName>
    </submittedName>
</protein>
<dbReference type="Pfam" id="PF00753">
    <property type="entry name" value="Lactamase_B"/>
    <property type="match status" value="1"/>
</dbReference>
<feature type="domain" description="Metallo-beta-lactamase" evidence="1">
    <location>
        <begin position="23"/>
        <end position="192"/>
    </location>
</feature>
<accession>A0ABT8MYU0</accession>
<reference evidence="2 3" key="1">
    <citation type="submission" date="2023-06" db="EMBL/GenBank/DDBJ databases">
        <title>Novel species in genus Planococcus.</title>
        <authorList>
            <person name="Ning S."/>
        </authorList>
    </citation>
    <scope>NUCLEOTIDE SEQUENCE [LARGE SCALE GENOMIC DNA]</scope>
    <source>
        <strain evidence="2 3">N028</strain>
    </source>
</reference>
<name>A0ABT8MYU0_9BACL</name>
<comment type="caution">
    <text evidence="2">The sequence shown here is derived from an EMBL/GenBank/DDBJ whole genome shotgun (WGS) entry which is preliminary data.</text>
</comment>